<organism evidence="1">
    <name type="scientific">marine sediment metagenome</name>
    <dbReference type="NCBI Taxonomy" id="412755"/>
    <lineage>
        <taxon>unclassified sequences</taxon>
        <taxon>metagenomes</taxon>
        <taxon>ecological metagenomes</taxon>
    </lineage>
</organism>
<proteinExistence type="predicted"/>
<evidence type="ECO:0000313" key="1">
    <source>
        <dbReference type="EMBL" id="KKL75288.1"/>
    </source>
</evidence>
<comment type="caution">
    <text evidence="1">The sequence shown here is derived from an EMBL/GenBank/DDBJ whole genome shotgun (WGS) entry which is preliminary data.</text>
</comment>
<dbReference type="EMBL" id="LAZR01024395">
    <property type="protein sequence ID" value="KKL75288.1"/>
    <property type="molecule type" value="Genomic_DNA"/>
</dbReference>
<dbReference type="AlphaFoldDB" id="A0A0F9EMH9"/>
<sequence length="71" mass="8075">MSKPKIIAINHKRNTQAALASLNNDLDSEPLSKGDKLFLFTTAKTGKLRKFLDDKLDEMFQVDPNLDKKKE</sequence>
<protein>
    <submittedName>
        <fullName evidence="1">Uncharacterized protein</fullName>
    </submittedName>
</protein>
<name>A0A0F9EMH9_9ZZZZ</name>
<gene>
    <name evidence="1" type="ORF">LCGC14_2056400</name>
</gene>
<accession>A0A0F9EMH9</accession>
<reference evidence="1" key="1">
    <citation type="journal article" date="2015" name="Nature">
        <title>Complex archaea that bridge the gap between prokaryotes and eukaryotes.</title>
        <authorList>
            <person name="Spang A."/>
            <person name="Saw J.H."/>
            <person name="Jorgensen S.L."/>
            <person name="Zaremba-Niedzwiedzka K."/>
            <person name="Martijn J."/>
            <person name="Lind A.E."/>
            <person name="van Eijk R."/>
            <person name="Schleper C."/>
            <person name="Guy L."/>
            <person name="Ettema T.J."/>
        </authorList>
    </citation>
    <scope>NUCLEOTIDE SEQUENCE</scope>
</reference>